<reference evidence="3 4" key="1">
    <citation type="submission" date="2016-07" db="EMBL/GenBank/DDBJ databases">
        <title>Pervasive Adenine N6-methylation of Active Genes in Fungi.</title>
        <authorList>
            <consortium name="DOE Joint Genome Institute"/>
            <person name="Mondo S.J."/>
            <person name="Dannebaum R.O."/>
            <person name="Kuo R.C."/>
            <person name="Labutti K."/>
            <person name="Haridas S."/>
            <person name="Kuo A."/>
            <person name="Salamov A."/>
            <person name="Ahrendt S.R."/>
            <person name="Lipzen A."/>
            <person name="Sullivan W."/>
            <person name="Andreopoulos W.B."/>
            <person name="Clum A."/>
            <person name="Lindquist E."/>
            <person name="Daum C."/>
            <person name="Ramamoorthy G.K."/>
            <person name="Gryganskyi A."/>
            <person name="Culley D."/>
            <person name="Magnuson J.K."/>
            <person name="James T.Y."/>
            <person name="O'Malley M.A."/>
            <person name="Stajich J.E."/>
            <person name="Spatafora J.W."/>
            <person name="Visel A."/>
            <person name="Grigoriev I.V."/>
        </authorList>
    </citation>
    <scope>NUCLEOTIDE SEQUENCE [LARGE SCALE GENOMIC DNA]</scope>
    <source>
        <strain evidence="3 4">NRRL 1336</strain>
    </source>
</reference>
<dbReference type="Pfam" id="PF21294">
    <property type="entry name" value="Polysacc_lyase_14"/>
    <property type="match status" value="1"/>
</dbReference>
<evidence type="ECO:0000313" key="4">
    <source>
        <dbReference type="Proteomes" id="UP000193560"/>
    </source>
</evidence>
<keyword evidence="1" id="KW-0732">Signal</keyword>
<dbReference type="PANTHER" id="PTHR40124">
    <property type="match status" value="1"/>
</dbReference>
<dbReference type="Proteomes" id="UP000193560">
    <property type="component" value="Unassembled WGS sequence"/>
</dbReference>
<organism evidence="3 4">
    <name type="scientific">Absidia repens</name>
    <dbReference type="NCBI Taxonomy" id="90262"/>
    <lineage>
        <taxon>Eukaryota</taxon>
        <taxon>Fungi</taxon>
        <taxon>Fungi incertae sedis</taxon>
        <taxon>Mucoromycota</taxon>
        <taxon>Mucoromycotina</taxon>
        <taxon>Mucoromycetes</taxon>
        <taxon>Mucorales</taxon>
        <taxon>Cunninghamellaceae</taxon>
        <taxon>Absidia</taxon>
    </lineage>
</organism>
<dbReference type="AlphaFoldDB" id="A0A1X2HZP3"/>
<evidence type="ECO:0000313" key="3">
    <source>
        <dbReference type="EMBL" id="ORZ06014.1"/>
    </source>
</evidence>
<evidence type="ECO:0000256" key="1">
    <source>
        <dbReference type="SAM" id="SignalP"/>
    </source>
</evidence>
<proteinExistence type="predicted"/>
<comment type="caution">
    <text evidence="3">The sequence shown here is derived from an EMBL/GenBank/DDBJ whole genome shotgun (WGS) entry which is preliminary data.</text>
</comment>
<accession>A0A1X2HZP3</accession>
<sequence>MKLIELVSSTLLVSYFFEAAAAGSSWNFANWQSYAKETPSSDPSWKSKWHIPDEGGWSWPWHANDYNYAVVNDPAKASKEKGVLQVTYPANSMNPDATVQGGIGFYAQPITLARAPALLDLSYQLFFPKNFDFVKGGKLPGLYGGHEKCSSGSTSSTCFSTRFMWRENGKGEIYAYLPPKLQAKDICKGNGNICNSDYGYSLGRGSWSFKTNTWNSVRQLVKLNTPGKQNGELTVFVNGKQVYKQSNLVYRTGSTDKMFGIVFDTFFGGSSSDFKTPKTQHTYFKGFTLKAQ</sequence>
<feature type="signal peptide" evidence="1">
    <location>
        <begin position="1"/>
        <end position="22"/>
    </location>
</feature>
<dbReference type="PANTHER" id="PTHR40124:SF1">
    <property type="entry name" value="DISAGGREGATASE RELATED REPEAT PROTEIN"/>
    <property type="match status" value="1"/>
</dbReference>
<dbReference type="STRING" id="90262.A0A1X2HZP3"/>
<name>A0A1X2HZP3_9FUNG</name>
<gene>
    <name evidence="3" type="ORF">BCR42DRAFT_427503</name>
</gene>
<dbReference type="InterPro" id="IPR048958">
    <property type="entry name" value="Polysacc_lyase_14"/>
</dbReference>
<keyword evidence="4" id="KW-1185">Reference proteome</keyword>
<feature type="chain" id="PRO_5011987344" description="Polysaccharide lyase 14 domain-containing protein" evidence="1">
    <location>
        <begin position="23"/>
        <end position="292"/>
    </location>
</feature>
<dbReference type="OrthoDB" id="10069995at2759"/>
<protein>
    <recommendedName>
        <fullName evidence="2">Polysaccharide lyase 14 domain-containing protein</fullName>
    </recommendedName>
</protein>
<evidence type="ECO:0000259" key="2">
    <source>
        <dbReference type="Pfam" id="PF21294"/>
    </source>
</evidence>
<dbReference type="Gene3D" id="2.60.120.200">
    <property type="match status" value="1"/>
</dbReference>
<dbReference type="EMBL" id="MCGE01000041">
    <property type="protein sequence ID" value="ORZ06014.1"/>
    <property type="molecule type" value="Genomic_DNA"/>
</dbReference>
<feature type="domain" description="Polysaccharide lyase 14" evidence="2">
    <location>
        <begin position="78"/>
        <end position="287"/>
    </location>
</feature>